<evidence type="ECO:0000256" key="5">
    <source>
        <dbReference type="ARBA" id="ARBA00022722"/>
    </source>
</evidence>
<dbReference type="GO" id="GO:0035312">
    <property type="term" value="F:5'-3' DNA exonuclease activity"/>
    <property type="evidence" value="ECO:0007669"/>
    <property type="project" value="UniProtKB-UniRule"/>
</dbReference>
<dbReference type="GO" id="GO:0005634">
    <property type="term" value="C:nucleus"/>
    <property type="evidence" value="ECO:0007669"/>
    <property type="project" value="UniProtKB-SubCell"/>
</dbReference>
<dbReference type="CDD" id="cd09857">
    <property type="entry name" value="PIN_EXO1"/>
    <property type="match status" value="1"/>
</dbReference>
<evidence type="ECO:0000256" key="9">
    <source>
        <dbReference type="ARBA" id="ARBA00022769"/>
    </source>
</evidence>
<accession>A0A0T6B2W6</accession>
<proteinExistence type="inferred from homology"/>
<comment type="cofactor">
    <cofactor evidence="17">
        <name>Mg(2+)</name>
        <dbReference type="ChEBI" id="CHEBI:18420"/>
    </cofactor>
    <text evidence="17">Binds 2 magnesium ions per subunit. They probably participate in the reaction catalyzed by the enzyme. May bind an additional third magnesium ion after substrate binding.</text>
</comment>
<reference evidence="20 21" key="1">
    <citation type="submission" date="2015-09" db="EMBL/GenBank/DDBJ databases">
        <title>Draft genome of the scarab beetle Oryctes borbonicus.</title>
        <authorList>
            <person name="Meyer J.M."/>
            <person name="Markov G.V."/>
            <person name="Baskaran P."/>
            <person name="Herrmann M."/>
            <person name="Sommer R.J."/>
            <person name="Roedelsperger C."/>
        </authorList>
    </citation>
    <scope>NUCLEOTIDE SEQUENCE [LARGE SCALE GENOMIC DNA]</scope>
    <source>
        <strain evidence="20">OB123</strain>
        <tissue evidence="20">Whole animal</tissue>
    </source>
</reference>
<dbReference type="SUPFAM" id="SSF47807">
    <property type="entry name" value="5' to 3' exonuclease, C-terminal subdomain"/>
    <property type="match status" value="1"/>
</dbReference>
<dbReference type="PRINTS" id="PR00853">
    <property type="entry name" value="XPGRADSUPER"/>
</dbReference>
<evidence type="ECO:0000256" key="13">
    <source>
        <dbReference type="ARBA" id="ARBA00022881"/>
    </source>
</evidence>
<evidence type="ECO:0000256" key="16">
    <source>
        <dbReference type="ARBA" id="ARBA00023242"/>
    </source>
</evidence>
<evidence type="ECO:0000313" key="20">
    <source>
        <dbReference type="EMBL" id="KRT81722.1"/>
    </source>
</evidence>
<keyword evidence="15 17" id="KW-0234">DNA repair</keyword>
<dbReference type="InterPro" id="IPR037315">
    <property type="entry name" value="EXO1_H3TH"/>
</dbReference>
<dbReference type="FunFam" id="3.40.50.1010:FF:000002">
    <property type="entry name" value="Exonuclease 1, putative"/>
    <property type="match status" value="1"/>
</dbReference>
<dbReference type="Pfam" id="PF00867">
    <property type="entry name" value="XPG_I"/>
    <property type="match status" value="1"/>
</dbReference>
<dbReference type="AlphaFoldDB" id="A0A0T6B2W6"/>
<dbReference type="OrthoDB" id="26491at2759"/>
<name>A0A0T6B2W6_9SCAR</name>
<evidence type="ECO:0000313" key="21">
    <source>
        <dbReference type="Proteomes" id="UP000051574"/>
    </source>
</evidence>
<dbReference type="InterPro" id="IPR006085">
    <property type="entry name" value="XPG_DNA_repair_N"/>
</dbReference>
<comment type="caution">
    <text evidence="20">The sequence shown here is derived from an EMBL/GenBank/DDBJ whole genome shotgun (WGS) entry which is preliminary data.</text>
</comment>
<dbReference type="PANTHER" id="PTHR11081">
    <property type="entry name" value="FLAP ENDONUCLEASE FAMILY MEMBER"/>
    <property type="match status" value="1"/>
</dbReference>
<evidence type="ECO:0000256" key="14">
    <source>
        <dbReference type="ARBA" id="ARBA00023125"/>
    </source>
</evidence>
<dbReference type="SUPFAM" id="SSF88723">
    <property type="entry name" value="PIN domain-like"/>
    <property type="match status" value="1"/>
</dbReference>
<dbReference type="Proteomes" id="UP000051574">
    <property type="component" value="Unassembled WGS sequence"/>
</dbReference>
<evidence type="ECO:0000256" key="12">
    <source>
        <dbReference type="ARBA" id="ARBA00022842"/>
    </source>
</evidence>
<dbReference type="SMART" id="SM00484">
    <property type="entry name" value="XPGI"/>
    <property type="match status" value="1"/>
</dbReference>
<organism evidence="20 21">
    <name type="scientific">Oryctes borbonicus</name>
    <dbReference type="NCBI Taxonomy" id="1629725"/>
    <lineage>
        <taxon>Eukaryota</taxon>
        <taxon>Metazoa</taxon>
        <taxon>Ecdysozoa</taxon>
        <taxon>Arthropoda</taxon>
        <taxon>Hexapoda</taxon>
        <taxon>Insecta</taxon>
        <taxon>Pterygota</taxon>
        <taxon>Neoptera</taxon>
        <taxon>Endopterygota</taxon>
        <taxon>Coleoptera</taxon>
        <taxon>Polyphaga</taxon>
        <taxon>Scarabaeiformia</taxon>
        <taxon>Scarabaeidae</taxon>
        <taxon>Dynastinae</taxon>
        <taxon>Oryctes</taxon>
    </lineage>
</organism>
<evidence type="ECO:0000256" key="6">
    <source>
        <dbReference type="ARBA" id="ARBA00022723"/>
    </source>
</evidence>
<keyword evidence="13 17" id="KW-0267">Excision nuclease</keyword>
<dbReference type="EC" id="3.1.-.-" evidence="17"/>
<dbReference type="InterPro" id="IPR044752">
    <property type="entry name" value="PIN-like_EXO1"/>
</dbReference>
<dbReference type="InterPro" id="IPR029060">
    <property type="entry name" value="PIN-like_dom_sf"/>
</dbReference>
<keyword evidence="8 17" id="KW-0227">DNA damage</keyword>
<evidence type="ECO:0000256" key="17">
    <source>
        <dbReference type="RuleBase" id="RU910737"/>
    </source>
</evidence>
<keyword evidence="11 17" id="KW-0269">Exonuclease</keyword>
<keyword evidence="6 17" id="KW-0479">Metal-binding</keyword>
<dbReference type="GO" id="GO:0006310">
    <property type="term" value="P:DNA recombination"/>
    <property type="evidence" value="ECO:0007669"/>
    <property type="project" value="TreeGrafter"/>
</dbReference>
<gene>
    <name evidence="20" type="ORF">AMK59_6260</name>
</gene>
<sequence length="522" mass="60117">MGITGLLPFLEKASKRCHVAEFRGCTVAIDTYCWLHKGAFGCAEKLIRGEDTNGYVHYCLKYIKMLKSYDIHPILVFDGQHLPAKKHTEEKRREQRKLSRKKAAELLRLGRVDEARVQMKCAIDITHKMALALIKECRENGVDCIVAPYEADAQLAYLNIKKFVHFIITEDSDLLLFGCNKIFYKMDIQGFGMLVEAEKINNCMKLRPDNYNFDKFRYMCILSGCDYLQNLPGVGIKKALKFISLTADPSIYNVLLKLPSYLKLPNVVVTDDYREGFMIADATFKHQLVFDPVKRKLLPLHDPQISGTREEYCRNAGHLIDETLAFEMALGNVDPFTHEPYDDWSPDLVPLPTTSIWSKQYNKPTLPVKKTPKLNAPSTKNMQVDIKVIEEEKFVYDLKLEKELEMYKVIEQAPKKQKTEEDSEALSEVVSQEINVPFRRLKKFSKFERTVVNYEDVLTSRFFTPKKPASIEEPSISNYDTLLSGINSYSNKTVCSESLKDENYGKDEESHYKLEVYARKPI</sequence>
<dbReference type="GO" id="GO:0046872">
    <property type="term" value="F:metal ion binding"/>
    <property type="evidence" value="ECO:0007669"/>
    <property type="project" value="UniProtKB-UniRule"/>
</dbReference>
<keyword evidence="12 17" id="KW-0460">Magnesium</keyword>
<dbReference type="InterPro" id="IPR008918">
    <property type="entry name" value="HhH2"/>
</dbReference>
<dbReference type="CDD" id="cd09908">
    <property type="entry name" value="H3TH_EXO1"/>
    <property type="match status" value="1"/>
</dbReference>
<dbReference type="EMBL" id="LJIG01016064">
    <property type="protein sequence ID" value="KRT81722.1"/>
    <property type="molecule type" value="Genomic_DNA"/>
</dbReference>
<comment type="function">
    <text evidence="17">5'-&gt;3' double-stranded DNA exonuclease which may also possess a cryptic 3'-&gt;5' double-stranded DNA exonuclease activity. Functions in DNA mismatch repair.</text>
</comment>
<evidence type="ECO:0000256" key="11">
    <source>
        <dbReference type="ARBA" id="ARBA00022839"/>
    </source>
</evidence>
<keyword evidence="7" id="KW-0255">Endonuclease</keyword>
<dbReference type="Pfam" id="PF00752">
    <property type="entry name" value="XPG_N"/>
    <property type="match status" value="1"/>
</dbReference>
<evidence type="ECO:0000259" key="18">
    <source>
        <dbReference type="SMART" id="SM00484"/>
    </source>
</evidence>
<keyword evidence="10 17" id="KW-0378">Hydrolase</keyword>
<comment type="similarity">
    <text evidence="2 17">Belongs to the XPG/RAD2 endonuclease family. EXO1 subfamily.</text>
</comment>
<dbReference type="InterPro" id="IPR006086">
    <property type="entry name" value="XPG-I_dom"/>
</dbReference>
<comment type="subcellular location">
    <subcellularLocation>
        <location evidence="1 17">Nucleus</location>
    </subcellularLocation>
</comment>
<keyword evidence="16 17" id="KW-0539">Nucleus</keyword>
<evidence type="ECO:0000256" key="1">
    <source>
        <dbReference type="ARBA" id="ARBA00004123"/>
    </source>
</evidence>
<feature type="domain" description="XPG-I" evidence="18">
    <location>
        <begin position="138"/>
        <end position="208"/>
    </location>
</feature>
<feature type="domain" description="XPG N-terminal" evidence="19">
    <location>
        <begin position="1"/>
        <end position="99"/>
    </location>
</feature>
<dbReference type="SMART" id="SM00279">
    <property type="entry name" value="HhH2"/>
    <property type="match status" value="1"/>
</dbReference>
<evidence type="ECO:0000256" key="2">
    <source>
        <dbReference type="ARBA" id="ARBA00010563"/>
    </source>
</evidence>
<keyword evidence="4" id="KW-0597">Phosphoprotein</keyword>
<keyword evidence="21" id="KW-1185">Reference proteome</keyword>
<dbReference type="InterPro" id="IPR006084">
    <property type="entry name" value="XPG/Rad2"/>
</dbReference>
<keyword evidence="14 17" id="KW-0238">DNA-binding</keyword>
<protein>
    <recommendedName>
        <fullName evidence="3 17">Exonuclease 1</fullName>
        <ecNumber evidence="17">3.1.-.-</ecNumber>
    </recommendedName>
</protein>
<dbReference type="InterPro" id="IPR019974">
    <property type="entry name" value="XPG_CS"/>
</dbReference>
<evidence type="ECO:0000256" key="3">
    <source>
        <dbReference type="ARBA" id="ARBA00020324"/>
    </source>
</evidence>
<dbReference type="GO" id="GO:0003677">
    <property type="term" value="F:DNA binding"/>
    <property type="evidence" value="ECO:0007669"/>
    <property type="project" value="UniProtKB-UniRule"/>
</dbReference>
<keyword evidence="9 17" id="KW-0228">DNA excision</keyword>
<dbReference type="PANTHER" id="PTHR11081:SF8">
    <property type="entry name" value="EXONUCLEASE 1"/>
    <property type="match status" value="1"/>
</dbReference>
<dbReference type="PROSITE" id="PS00842">
    <property type="entry name" value="XPG_2"/>
    <property type="match status" value="1"/>
</dbReference>
<dbReference type="Gene3D" id="1.10.150.20">
    <property type="entry name" value="5' to 3' exonuclease, C-terminal subdomain"/>
    <property type="match status" value="1"/>
</dbReference>
<dbReference type="GO" id="GO:0017108">
    <property type="term" value="F:5'-flap endonuclease activity"/>
    <property type="evidence" value="ECO:0007669"/>
    <property type="project" value="TreeGrafter"/>
</dbReference>
<dbReference type="GO" id="GO:0006298">
    <property type="term" value="P:mismatch repair"/>
    <property type="evidence" value="ECO:0007669"/>
    <property type="project" value="TreeGrafter"/>
</dbReference>
<keyword evidence="5 17" id="KW-0540">Nuclease</keyword>
<evidence type="ECO:0000256" key="10">
    <source>
        <dbReference type="ARBA" id="ARBA00022801"/>
    </source>
</evidence>
<dbReference type="InterPro" id="IPR036279">
    <property type="entry name" value="5-3_exonuclease_C_sf"/>
</dbReference>
<dbReference type="Gene3D" id="3.40.50.1010">
    <property type="entry name" value="5'-nuclease"/>
    <property type="match status" value="1"/>
</dbReference>
<evidence type="ECO:0000256" key="8">
    <source>
        <dbReference type="ARBA" id="ARBA00022763"/>
    </source>
</evidence>
<evidence type="ECO:0000259" key="19">
    <source>
        <dbReference type="SMART" id="SM00485"/>
    </source>
</evidence>
<evidence type="ECO:0000256" key="4">
    <source>
        <dbReference type="ARBA" id="ARBA00022553"/>
    </source>
</evidence>
<evidence type="ECO:0000256" key="7">
    <source>
        <dbReference type="ARBA" id="ARBA00022759"/>
    </source>
</evidence>
<dbReference type="SMART" id="SM00485">
    <property type="entry name" value="XPGN"/>
    <property type="match status" value="1"/>
</dbReference>
<dbReference type="FunFam" id="1.10.150.20:FF:000011">
    <property type="entry name" value="exonuclease 1"/>
    <property type="match status" value="1"/>
</dbReference>
<evidence type="ECO:0000256" key="15">
    <source>
        <dbReference type="ARBA" id="ARBA00023204"/>
    </source>
</evidence>